<name>A0A7Z0M737_9STRE</name>
<gene>
    <name evidence="1" type="ORF">HZY94_07515</name>
</gene>
<dbReference type="RefSeq" id="WP_303976901.1">
    <property type="nucleotide sequence ID" value="NZ_CATKDJ010000050.1"/>
</dbReference>
<evidence type="ECO:0000313" key="2">
    <source>
        <dbReference type="Proteomes" id="UP000589521"/>
    </source>
</evidence>
<organism evidence="1 2">
    <name type="scientific">Streptococcus danieliae</name>
    <dbReference type="NCBI Taxonomy" id="747656"/>
    <lineage>
        <taxon>Bacteria</taxon>
        <taxon>Bacillati</taxon>
        <taxon>Bacillota</taxon>
        <taxon>Bacilli</taxon>
        <taxon>Lactobacillales</taxon>
        <taxon>Streptococcaceae</taxon>
        <taxon>Streptococcus</taxon>
    </lineage>
</organism>
<reference evidence="1 2" key="1">
    <citation type="submission" date="2020-07" db="EMBL/GenBank/DDBJ databases">
        <title>MOT database genomes.</title>
        <authorList>
            <person name="Joseph S."/>
            <person name="Aduse-Opoku J."/>
            <person name="Hashim A."/>
            <person name="Wade W."/>
            <person name="Curtis M."/>
        </authorList>
    </citation>
    <scope>NUCLEOTIDE SEQUENCE [LARGE SCALE GENOMIC DNA]</scope>
    <source>
        <strain evidence="1 2">STR</strain>
    </source>
</reference>
<dbReference type="InterPro" id="IPR011050">
    <property type="entry name" value="Pectin_lyase_fold/virulence"/>
</dbReference>
<sequence length="470" mass="52770">MRSDYRSKKAERRRRERRTLGILFTLLVLLLALFLSLDFLEKGKKSLIAPLLSFFQPKEVAKPRFNKGNQVLYKDGDEEIIGRVVKSTEDPELGFVYEVELELGVTQKEIPEKELSAVATLYQLGEDVDLAPSSTLEGSGQITKINRVQDQIIYEASVENLGHVYDIKEDELKTTIQIELRAENSREENNEIFRQALEASSKNGFTILEFPEGEFEMGFDDPAKDYFILPSNIQLRGNNTTLVVDGAMFWFGLATGPGATDGLTNFILEDLHIRAKDLKNGNQFMLMANHGYNWTIRNNQFTMVHKMSSHVFDLGGVQYAEFIGNTFAGYAPNLTATSSLPENTDLHPFYAEAIQLDASNNSGVWDGAYIRNIDPNYTANNPETILSSGIVIRNNEFVPYKDSSGKIVAYGATVGQHSSKVGYITLSGNLFQSTLSTRFGPLGDDRWVLRPIHFPLESTTVTEYDNRIEP</sequence>
<proteinExistence type="predicted"/>
<dbReference type="AlphaFoldDB" id="A0A7Z0M737"/>
<evidence type="ECO:0000313" key="1">
    <source>
        <dbReference type="EMBL" id="NYS97019.1"/>
    </source>
</evidence>
<comment type="caution">
    <text evidence="1">The sequence shown here is derived from an EMBL/GenBank/DDBJ whole genome shotgun (WGS) entry which is preliminary data.</text>
</comment>
<dbReference type="Proteomes" id="UP000589521">
    <property type="component" value="Unassembled WGS sequence"/>
</dbReference>
<dbReference type="SUPFAM" id="SSF51126">
    <property type="entry name" value="Pectin lyase-like"/>
    <property type="match status" value="1"/>
</dbReference>
<protein>
    <submittedName>
        <fullName evidence="1">HlyD family secretion protein</fullName>
    </submittedName>
</protein>
<accession>A0A7Z0M737</accession>
<dbReference type="EMBL" id="JACBXX010000154">
    <property type="protein sequence ID" value="NYS97019.1"/>
    <property type="molecule type" value="Genomic_DNA"/>
</dbReference>